<dbReference type="SUPFAM" id="SSF56672">
    <property type="entry name" value="DNA/RNA polymerases"/>
    <property type="match status" value="1"/>
</dbReference>
<evidence type="ECO:0000313" key="1">
    <source>
        <dbReference type="EMBL" id="KKL05637.1"/>
    </source>
</evidence>
<dbReference type="EMBL" id="LAZR01044028">
    <property type="protein sequence ID" value="KKL05637.1"/>
    <property type="molecule type" value="Genomic_DNA"/>
</dbReference>
<dbReference type="AlphaFoldDB" id="A0A0F9AVK1"/>
<dbReference type="InterPro" id="IPR043502">
    <property type="entry name" value="DNA/RNA_pol_sf"/>
</dbReference>
<reference evidence="1" key="1">
    <citation type="journal article" date="2015" name="Nature">
        <title>Complex archaea that bridge the gap between prokaryotes and eukaryotes.</title>
        <authorList>
            <person name="Spang A."/>
            <person name="Saw J.H."/>
            <person name="Jorgensen S.L."/>
            <person name="Zaremba-Niedzwiedzka K."/>
            <person name="Martijn J."/>
            <person name="Lind A.E."/>
            <person name="van Eijk R."/>
            <person name="Schleper C."/>
            <person name="Guy L."/>
            <person name="Ettema T.J."/>
        </authorList>
    </citation>
    <scope>NUCLEOTIDE SEQUENCE</scope>
</reference>
<protein>
    <submittedName>
        <fullName evidence="1">Uncharacterized protein</fullName>
    </submittedName>
</protein>
<name>A0A0F9AVK1_9ZZZZ</name>
<dbReference type="Gene3D" id="1.10.150.20">
    <property type="entry name" value="5' to 3' exonuclease, C-terminal subdomain"/>
    <property type="match status" value="1"/>
</dbReference>
<accession>A0A0F9AVK1</accession>
<proteinExistence type="predicted"/>
<sequence length="237" mass="27608">LLEVDYSGLEVRIAACYHQDPNMLKYINNPASDMHGDMAKQIFKLPKLDKAITEHKVLRDAAKNGFVFPEFYGDYYKNCAESMACNWGELPQSRWKEGQGIKMPEGYLSDHLIAKGIKSYKQCELKLEFINNWKHGRIYFKTEVVAEREINLFSDEPDVLLSNLFSYPSSIDKNLESLYYFKINDCLQFMILELIHDKCLSDPKAYNKADIYNWIYDHMIFPKISGIKDPKDLPGDY</sequence>
<comment type="caution">
    <text evidence="1">The sequence shown here is derived from an EMBL/GenBank/DDBJ whole genome shotgun (WGS) entry which is preliminary data.</text>
</comment>
<gene>
    <name evidence="1" type="ORF">LCGC14_2604030</name>
</gene>
<organism evidence="1">
    <name type="scientific">marine sediment metagenome</name>
    <dbReference type="NCBI Taxonomy" id="412755"/>
    <lineage>
        <taxon>unclassified sequences</taxon>
        <taxon>metagenomes</taxon>
        <taxon>ecological metagenomes</taxon>
    </lineage>
</organism>
<feature type="non-terminal residue" evidence="1">
    <location>
        <position position="1"/>
    </location>
</feature>